<evidence type="ECO:0000259" key="11">
    <source>
        <dbReference type="PROSITE" id="PS50056"/>
    </source>
</evidence>
<feature type="domain" description="Fibronectin type-III" evidence="12">
    <location>
        <begin position="240"/>
        <end position="335"/>
    </location>
</feature>
<evidence type="ECO:0000256" key="6">
    <source>
        <dbReference type="ARBA" id="ARBA00023136"/>
    </source>
</evidence>
<feature type="compositionally biased region" description="Polar residues" evidence="8">
    <location>
        <begin position="1021"/>
        <end position="1039"/>
    </location>
</feature>
<dbReference type="PROSITE" id="PS00383">
    <property type="entry name" value="TYR_PHOSPHATASE_1"/>
    <property type="match status" value="1"/>
</dbReference>
<feature type="domain" description="Tyrosine-protein phosphatase" evidence="10">
    <location>
        <begin position="412"/>
        <end position="638"/>
    </location>
</feature>
<dbReference type="InterPro" id="IPR029021">
    <property type="entry name" value="Prot-tyrosine_phosphatase-like"/>
</dbReference>
<keyword evidence="4" id="KW-0378">Hydrolase</keyword>
<dbReference type="SMART" id="SM00404">
    <property type="entry name" value="PTPc_motif"/>
    <property type="match status" value="2"/>
</dbReference>
<dbReference type="InterPro" id="IPR003595">
    <property type="entry name" value="Tyr_Pase_cat"/>
</dbReference>
<dbReference type="EMBL" id="JAUPFM010000012">
    <property type="protein sequence ID" value="KAK2835300.1"/>
    <property type="molecule type" value="Genomic_DNA"/>
</dbReference>
<dbReference type="CDD" id="cd14558">
    <property type="entry name" value="R-PTP-C-2"/>
    <property type="match status" value="1"/>
</dbReference>
<feature type="compositionally biased region" description="Polar residues" evidence="8">
    <location>
        <begin position="988"/>
        <end position="998"/>
    </location>
</feature>
<dbReference type="Proteomes" id="UP001187415">
    <property type="component" value="Unassembled WGS sequence"/>
</dbReference>
<dbReference type="GO" id="GO:0016020">
    <property type="term" value="C:membrane"/>
    <property type="evidence" value="ECO:0007669"/>
    <property type="project" value="UniProtKB-SubCell"/>
</dbReference>
<feature type="domain" description="Tyrosine specific protein phosphatases" evidence="11">
    <location>
        <begin position="860"/>
        <end position="938"/>
    </location>
</feature>
<feature type="domain" description="Tyrosine specific protein phosphatases" evidence="11">
    <location>
        <begin position="557"/>
        <end position="629"/>
    </location>
</feature>
<name>A0AA88SEY6_CHASR</name>
<evidence type="ECO:0000256" key="1">
    <source>
        <dbReference type="ARBA" id="ARBA00004167"/>
    </source>
</evidence>
<dbReference type="Pfam" id="PF00102">
    <property type="entry name" value="Y_phosphatase"/>
    <property type="match status" value="3"/>
</dbReference>
<dbReference type="InterPro" id="IPR016130">
    <property type="entry name" value="Tyr_Pase_AS"/>
</dbReference>
<dbReference type="FunFam" id="3.90.190.10:FF:000231">
    <property type="entry name" value="Glomerular epithelial protein 1"/>
    <property type="match status" value="1"/>
</dbReference>
<keyword evidence="9" id="KW-1133">Transmembrane helix</keyword>
<evidence type="ECO:0000256" key="4">
    <source>
        <dbReference type="ARBA" id="ARBA00022801"/>
    </source>
</evidence>
<dbReference type="EC" id="3.1.3.48" evidence="2"/>
<evidence type="ECO:0000313" key="14">
    <source>
        <dbReference type="Proteomes" id="UP001187415"/>
    </source>
</evidence>
<evidence type="ECO:0000256" key="5">
    <source>
        <dbReference type="ARBA" id="ARBA00022912"/>
    </source>
</evidence>
<feature type="region of interest" description="Disordered" evidence="8">
    <location>
        <begin position="716"/>
        <end position="742"/>
    </location>
</feature>
<dbReference type="InterPro" id="IPR000242">
    <property type="entry name" value="PTP_cat"/>
</dbReference>
<dbReference type="CDD" id="cd00063">
    <property type="entry name" value="FN3"/>
    <property type="match status" value="1"/>
</dbReference>
<comment type="subcellular location">
    <subcellularLocation>
        <location evidence="1">Membrane</location>
        <topology evidence="1">Single-pass membrane protein</topology>
    </subcellularLocation>
</comment>
<keyword evidence="3" id="KW-0732">Signal</keyword>
<keyword evidence="9" id="KW-0812">Transmembrane</keyword>
<dbReference type="FunFam" id="3.90.190.10:FF:000042">
    <property type="entry name" value="receptor-type tyrosine-protein phosphatase C isoform X1"/>
    <property type="match status" value="1"/>
</dbReference>
<proteinExistence type="predicted"/>
<evidence type="ECO:0000256" key="8">
    <source>
        <dbReference type="SAM" id="MobiDB-lite"/>
    </source>
</evidence>
<dbReference type="InterPro" id="IPR003961">
    <property type="entry name" value="FN3_dom"/>
</dbReference>
<accession>A0AA88SEY6</accession>
<sequence>MSENDIKVENCSRGYVCYTSDWNISSALSSSNHVSPKTCSSDDKTLCIKLGFNDYCSDLTTFTSGSCSLNLTTSITVDFLNPSDINQSIPTKLPAKIDPVFPPNCRNLSIDYTCSDEPNKLLKNLSDLEPFTNYNCTGQIKENGVDTNKRTSVRFRVDCDLRIKAKDRKTNTSIELSWNTTSQNCPHVTELKNLSYDCRGTCEFTGLKSFTPYTCKVQPTYNNKDVSEPEEVTVKTEAGIPEDITGVTVSVPEHNVITVKCQPPSSFRFNGPVNLYIARLRYGSDTLHEGNRTKCDFIFRYLSYSTTYNLEVTAYNGHFEGRPWKEKVSTQYNEKALIGFLVFLIILTSVALLLVLYKIFILKRRKSQDLSEEMGLITSGNDEENLLSVEPIAGEILLETYKRKLADEGRLFLAEFQSIPRIWSRYTVKEAKKSCNAPKNRYVDILPYDYNRVQLTSGNGEAGCDYINASFIDGYKESKKYIAAQGPKEETVSDFWRMIWEQQSSIIVMVTRCEEGNRVKCAHLSNKREKSSDREVTHIQFISWPDHGVPGEPQLLLKLRRRVNAFKNLFSGPIVVTAGIAGVGRTGTYMSIDAMMEGLEAEGRVDIYGYIVKLRKQRCLMVQVEAQYILIHQALLEHNQFGETEINLPELHSALNTLKQKNTDSEPSLMEDEFDRLPTYKNWRTFNTGITEENKKKNRSSSVIPYDFNRVLLKLDEGQSQDSDPDEEEEEDSSDEEDEESTKYINASHIDGYWGPRALIAAQTPLPDTVADFWSMVYQKKSSAIVMLSEEGDKESDCVYWDKDKKIYGEVEVELVSTDTSPAFISRNMLIRHVKRKESRPVKQFQFLKWASRDLPEKPQDLTDMIKEIRSSCSSNKLQRSVPLVVHCNDGSARSGIFCALWNLLESAKTENLVDVFQVVKTLRKERQGMLPNVEQYQFLYDALEGAFPVQNGDVKAAQAPAVDSVEVVSEAKAAEQPAEAKAEQPASTATDEQQGAAENTPLVSEVKGEKTGEAEKAPPTETTPLDGTSNGPTVTVEV</sequence>
<comment type="catalytic activity">
    <reaction evidence="7">
        <text>O-phospho-L-tyrosyl-[protein] + H2O = L-tyrosyl-[protein] + phosphate</text>
        <dbReference type="Rhea" id="RHEA:10684"/>
        <dbReference type="Rhea" id="RHEA-COMP:10136"/>
        <dbReference type="Rhea" id="RHEA-COMP:20101"/>
        <dbReference type="ChEBI" id="CHEBI:15377"/>
        <dbReference type="ChEBI" id="CHEBI:43474"/>
        <dbReference type="ChEBI" id="CHEBI:46858"/>
        <dbReference type="ChEBI" id="CHEBI:61978"/>
        <dbReference type="EC" id="3.1.3.48"/>
    </reaction>
</comment>
<reference evidence="13" key="1">
    <citation type="submission" date="2023-07" db="EMBL/GenBank/DDBJ databases">
        <title>Chromosome-level Genome Assembly of Striped Snakehead (Channa striata).</title>
        <authorList>
            <person name="Liu H."/>
        </authorList>
    </citation>
    <scope>NUCLEOTIDE SEQUENCE</scope>
    <source>
        <strain evidence="13">Gz</strain>
        <tissue evidence="13">Muscle</tissue>
    </source>
</reference>
<feature type="compositionally biased region" description="Basic and acidic residues" evidence="8">
    <location>
        <begin position="1007"/>
        <end position="1019"/>
    </location>
</feature>
<dbReference type="InterPro" id="IPR050348">
    <property type="entry name" value="Protein-Tyr_Phosphatase"/>
</dbReference>
<dbReference type="AlphaFoldDB" id="A0AA88SEY6"/>
<dbReference type="InterPro" id="IPR036116">
    <property type="entry name" value="FN3_sf"/>
</dbReference>
<dbReference type="PANTHER" id="PTHR19134:SF449">
    <property type="entry name" value="TYROSINE-PROTEIN PHOSPHATASE 1"/>
    <property type="match status" value="1"/>
</dbReference>
<protein>
    <recommendedName>
        <fullName evidence="2">protein-tyrosine-phosphatase</fullName>
        <ecNumber evidence="2">3.1.3.48</ecNumber>
    </recommendedName>
</protein>
<evidence type="ECO:0000259" key="12">
    <source>
        <dbReference type="PROSITE" id="PS50853"/>
    </source>
</evidence>
<organism evidence="13 14">
    <name type="scientific">Channa striata</name>
    <name type="common">Snakehead murrel</name>
    <name type="synonym">Ophicephalus striatus</name>
    <dbReference type="NCBI Taxonomy" id="64152"/>
    <lineage>
        <taxon>Eukaryota</taxon>
        <taxon>Metazoa</taxon>
        <taxon>Chordata</taxon>
        <taxon>Craniata</taxon>
        <taxon>Vertebrata</taxon>
        <taxon>Euteleostomi</taxon>
        <taxon>Actinopterygii</taxon>
        <taxon>Neopterygii</taxon>
        <taxon>Teleostei</taxon>
        <taxon>Neoteleostei</taxon>
        <taxon>Acanthomorphata</taxon>
        <taxon>Anabantaria</taxon>
        <taxon>Anabantiformes</taxon>
        <taxon>Channoidei</taxon>
        <taxon>Channidae</taxon>
        <taxon>Channa</taxon>
    </lineage>
</organism>
<dbReference type="PROSITE" id="PS50853">
    <property type="entry name" value="FN3"/>
    <property type="match status" value="1"/>
</dbReference>
<evidence type="ECO:0000256" key="2">
    <source>
        <dbReference type="ARBA" id="ARBA00013064"/>
    </source>
</evidence>
<feature type="transmembrane region" description="Helical" evidence="9">
    <location>
        <begin position="336"/>
        <end position="357"/>
    </location>
</feature>
<feature type="domain" description="Tyrosine-protein phosphatase" evidence="10">
    <location>
        <begin position="670"/>
        <end position="947"/>
    </location>
</feature>
<feature type="compositionally biased region" description="Acidic residues" evidence="8">
    <location>
        <begin position="723"/>
        <end position="740"/>
    </location>
</feature>
<dbReference type="InterPro" id="IPR013783">
    <property type="entry name" value="Ig-like_fold"/>
</dbReference>
<dbReference type="Gene3D" id="2.60.40.10">
    <property type="entry name" value="Immunoglobulins"/>
    <property type="match status" value="1"/>
</dbReference>
<gene>
    <name evidence="13" type="ORF">Q5P01_015784</name>
</gene>
<comment type="caution">
    <text evidence="13">The sequence shown here is derived from an EMBL/GenBank/DDBJ whole genome shotgun (WGS) entry which is preliminary data.</text>
</comment>
<dbReference type="SUPFAM" id="SSF52799">
    <property type="entry name" value="(Phosphotyrosine protein) phosphatases II"/>
    <property type="match status" value="2"/>
</dbReference>
<evidence type="ECO:0000256" key="9">
    <source>
        <dbReference type="SAM" id="Phobius"/>
    </source>
</evidence>
<feature type="compositionally biased region" description="Low complexity" evidence="8">
    <location>
        <begin position="974"/>
        <end position="987"/>
    </location>
</feature>
<dbReference type="GO" id="GO:0004725">
    <property type="term" value="F:protein tyrosine phosphatase activity"/>
    <property type="evidence" value="ECO:0007669"/>
    <property type="project" value="UniProtKB-EC"/>
</dbReference>
<evidence type="ECO:0000313" key="13">
    <source>
        <dbReference type="EMBL" id="KAK2835300.1"/>
    </source>
</evidence>
<dbReference type="Gene3D" id="3.90.190.10">
    <property type="entry name" value="Protein tyrosine phosphatase superfamily"/>
    <property type="match status" value="3"/>
</dbReference>
<evidence type="ECO:0000256" key="3">
    <source>
        <dbReference type="ARBA" id="ARBA00022729"/>
    </source>
</evidence>
<dbReference type="PROSITE" id="PS50056">
    <property type="entry name" value="TYR_PHOSPHATASE_2"/>
    <property type="match status" value="2"/>
</dbReference>
<dbReference type="SMART" id="SM00060">
    <property type="entry name" value="FN3"/>
    <property type="match status" value="2"/>
</dbReference>
<dbReference type="SMART" id="SM00194">
    <property type="entry name" value="PTPc"/>
    <property type="match status" value="2"/>
</dbReference>
<evidence type="ECO:0000259" key="10">
    <source>
        <dbReference type="PROSITE" id="PS50055"/>
    </source>
</evidence>
<dbReference type="PRINTS" id="PR00700">
    <property type="entry name" value="PRTYPHPHTASE"/>
</dbReference>
<feature type="region of interest" description="Disordered" evidence="8">
    <location>
        <begin position="974"/>
        <end position="1039"/>
    </location>
</feature>
<dbReference type="InterPro" id="IPR000387">
    <property type="entry name" value="Tyr_Pase_dom"/>
</dbReference>
<dbReference type="PROSITE" id="PS50055">
    <property type="entry name" value="TYR_PHOSPHATASE_PTP"/>
    <property type="match status" value="2"/>
</dbReference>
<dbReference type="PANTHER" id="PTHR19134">
    <property type="entry name" value="RECEPTOR-TYPE TYROSINE-PROTEIN PHOSPHATASE"/>
    <property type="match status" value="1"/>
</dbReference>
<keyword evidence="5" id="KW-0904">Protein phosphatase</keyword>
<keyword evidence="14" id="KW-1185">Reference proteome</keyword>
<keyword evidence="6 9" id="KW-0472">Membrane</keyword>
<dbReference type="SUPFAM" id="SSF49265">
    <property type="entry name" value="Fibronectin type III"/>
    <property type="match status" value="1"/>
</dbReference>
<evidence type="ECO:0000256" key="7">
    <source>
        <dbReference type="ARBA" id="ARBA00051722"/>
    </source>
</evidence>